<sequence length="464" mass="52798">MTKKQRIMFITAGAILLLACSFWQINKINEYSSQYFLDHTIINGVNCSNMTLTEAKETLTERWNGHNFKIMKNGETLGEIQDLNLTYAIDQQLKRAMNEPLFKRVFRYVTKKKEVISITMTVAAENDQFRKQIEEMDFLNRKSTVKTKDAHVDLSNRKFEIVKEVQGDNIDKSRFKRAVLKAIAAGNFTLEYNASDYYQQPKIYSTDPALNDYKAYCEKNYSQIITYRFYNKGYTVTPAELKSMITIKEGKRQVDEKAVEKFVSHLAITYDTLGTARKFQSTYKGTISVTGGSYGYLIDQKKECQALIKDLKSEKDVSRKPIYSQIPYYTGGGTNDIGSSYVEIDISNQHLWLYQKGRVVIESPIVTGSLAGGYATPKGVYYLVYKAEGVNLRGRNSDGTAYNSPVKYWMPFYQDYGMHDASWRGDFGGDIYRTSGSHGCVNMPSNSAAILYARITAGYPVVVH</sequence>
<dbReference type="PROSITE" id="PS51257">
    <property type="entry name" value="PROKAR_LIPOPROTEIN"/>
    <property type="match status" value="1"/>
</dbReference>
<dbReference type="AlphaFoldDB" id="A0A415DZ83"/>
<dbReference type="Proteomes" id="UP000284841">
    <property type="component" value="Unassembled WGS sequence"/>
</dbReference>
<dbReference type="PROSITE" id="PS52029">
    <property type="entry name" value="LD_TPASE"/>
    <property type="match status" value="1"/>
</dbReference>
<dbReference type="Pfam" id="PF03734">
    <property type="entry name" value="YkuD"/>
    <property type="match status" value="1"/>
</dbReference>
<dbReference type="GO" id="GO:0008360">
    <property type="term" value="P:regulation of cell shape"/>
    <property type="evidence" value="ECO:0007669"/>
    <property type="project" value="UniProtKB-UniRule"/>
</dbReference>
<evidence type="ECO:0000256" key="1">
    <source>
        <dbReference type="ARBA" id="ARBA00004752"/>
    </source>
</evidence>
<dbReference type="GO" id="GO:0018104">
    <property type="term" value="P:peptidoglycan-protein cross-linking"/>
    <property type="evidence" value="ECO:0007669"/>
    <property type="project" value="TreeGrafter"/>
</dbReference>
<dbReference type="UniPathway" id="UPA00219"/>
<dbReference type="InterPro" id="IPR038054">
    <property type="entry name" value="LD_TPept-like_central_sf"/>
</dbReference>
<keyword evidence="7" id="KW-1133">Transmembrane helix</keyword>
<keyword evidence="2" id="KW-0808">Transferase</keyword>
<dbReference type="InterPro" id="IPR022029">
    <property type="entry name" value="YoaR-like_PG-bd"/>
</dbReference>
<dbReference type="STRING" id="1776384.GCA_900086585_01610"/>
<gene>
    <name evidence="9" type="ORF">DW099_14965</name>
</gene>
<evidence type="ECO:0000259" key="8">
    <source>
        <dbReference type="PROSITE" id="PS52029"/>
    </source>
</evidence>
<dbReference type="SUPFAM" id="SSF143985">
    <property type="entry name" value="L,D-transpeptidase pre-catalytic domain-like"/>
    <property type="match status" value="1"/>
</dbReference>
<organism evidence="9 10">
    <name type="scientific">Emergencia timonensis</name>
    <dbReference type="NCBI Taxonomy" id="1776384"/>
    <lineage>
        <taxon>Bacteria</taxon>
        <taxon>Bacillati</taxon>
        <taxon>Bacillota</taxon>
        <taxon>Clostridia</taxon>
        <taxon>Peptostreptococcales</taxon>
        <taxon>Anaerovoracaceae</taxon>
        <taxon>Emergencia</taxon>
    </lineage>
</organism>
<feature type="transmembrane region" description="Helical" evidence="7">
    <location>
        <begin position="7"/>
        <end position="25"/>
    </location>
</feature>
<dbReference type="GO" id="GO:0071555">
    <property type="term" value="P:cell wall organization"/>
    <property type="evidence" value="ECO:0007669"/>
    <property type="project" value="UniProtKB-UniRule"/>
</dbReference>
<evidence type="ECO:0000256" key="6">
    <source>
        <dbReference type="PROSITE-ProRule" id="PRU01373"/>
    </source>
</evidence>
<keyword evidence="7" id="KW-0812">Transmembrane</keyword>
<dbReference type="GO" id="GO:0016740">
    <property type="term" value="F:transferase activity"/>
    <property type="evidence" value="ECO:0007669"/>
    <property type="project" value="UniProtKB-KW"/>
</dbReference>
<evidence type="ECO:0000256" key="5">
    <source>
        <dbReference type="ARBA" id="ARBA00023316"/>
    </source>
</evidence>
<dbReference type="OrthoDB" id="3176960at2"/>
<dbReference type="EMBL" id="QRMS01000004">
    <property type="protein sequence ID" value="RHJ86134.1"/>
    <property type="molecule type" value="Genomic_DNA"/>
</dbReference>
<dbReference type="InterPro" id="IPR050979">
    <property type="entry name" value="LD-transpeptidase"/>
</dbReference>
<feature type="domain" description="L,D-TPase catalytic" evidence="8">
    <location>
        <begin position="340"/>
        <end position="464"/>
    </location>
</feature>
<protein>
    <recommendedName>
        <fullName evidence="8">L,D-TPase catalytic domain-containing protein</fullName>
    </recommendedName>
</protein>
<evidence type="ECO:0000256" key="3">
    <source>
        <dbReference type="ARBA" id="ARBA00022960"/>
    </source>
</evidence>
<keyword evidence="4 6" id="KW-0573">Peptidoglycan synthesis</keyword>
<proteinExistence type="predicted"/>
<comment type="pathway">
    <text evidence="1 6">Cell wall biogenesis; peptidoglycan biosynthesis.</text>
</comment>
<evidence type="ECO:0000313" key="10">
    <source>
        <dbReference type="Proteomes" id="UP000284841"/>
    </source>
</evidence>
<evidence type="ECO:0000256" key="4">
    <source>
        <dbReference type="ARBA" id="ARBA00022984"/>
    </source>
</evidence>
<dbReference type="Gene3D" id="2.40.440.10">
    <property type="entry name" value="L,D-transpeptidase catalytic domain-like"/>
    <property type="match status" value="1"/>
</dbReference>
<dbReference type="Gene3D" id="3.10.20.800">
    <property type="match status" value="1"/>
</dbReference>
<evidence type="ECO:0000313" key="9">
    <source>
        <dbReference type="EMBL" id="RHJ86134.1"/>
    </source>
</evidence>
<keyword evidence="10" id="KW-1185">Reference proteome</keyword>
<name>A0A415DZ83_9FIRM</name>
<dbReference type="PANTHER" id="PTHR30582:SF33">
    <property type="entry name" value="EXPORTED PROTEIN"/>
    <property type="match status" value="1"/>
</dbReference>
<reference evidence="9 10" key="1">
    <citation type="submission" date="2018-08" db="EMBL/GenBank/DDBJ databases">
        <title>A genome reference for cultivated species of the human gut microbiota.</title>
        <authorList>
            <person name="Zou Y."/>
            <person name="Xue W."/>
            <person name="Luo G."/>
        </authorList>
    </citation>
    <scope>NUCLEOTIDE SEQUENCE [LARGE SCALE GENOMIC DNA]</scope>
    <source>
        <strain evidence="9 10">AM07-24</strain>
    </source>
</reference>
<dbReference type="SUPFAM" id="SSF141523">
    <property type="entry name" value="L,D-transpeptidase catalytic domain-like"/>
    <property type="match status" value="1"/>
</dbReference>
<feature type="active site" description="Nucleophile" evidence="6">
    <location>
        <position position="440"/>
    </location>
</feature>
<dbReference type="GO" id="GO:0071972">
    <property type="term" value="F:peptidoglycan L,D-transpeptidase activity"/>
    <property type="evidence" value="ECO:0007669"/>
    <property type="project" value="TreeGrafter"/>
</dbReference>
<evidence type="ECO:0000256" key="7">
    <source>
        <dbReference type="SAM" id="Phobius"/>
    </source>
</evidence>
<dbReference type="RefSeq" id="WP_118336214.1">
    <property type="nucleotide sequence ID" value="NZ_AP025567.1"/>
</dbReference>
<dbReference type="GO" id="GO:0005576">
    <property type="term" value="C:extracellular region"/>
    <property type="evidence" value="ECO:0007669"/>
    <property type="project" value="TreeGrafter"/>
</dbReference>
<keyword evidence="5 6" id="KW-0961">Cell wall biogenesis/degradation</keyword>
<keyword evidence="3 6" id="KW-0133">Cell shape</keyword>
<comment type="caution">
    <text evidence="9">The sequence shown here is derived from an EMBL/GenBank/DDBJ whole genome shotgun (WGS) entry which is preliminary data.</text>
</comment>
<dbReference type="InterPro" id="IPR038063">
    <property type="entry name" value="Transpep_catalytic_dom"/>
</dbReference>
<dbReference type="CDD" id="cd16913">
    <property type="entry name" value="YkuD_like"/>
    <property type="match status" value="1"/>
</dbReference>
<accession>A0A415DZ83</accession>
<dbReference type="Pfam" id="PF12229">
    <property type="entry name" value="PG_binding_4"/>
    <property type="match status" value="2"/>
</dbReference>
<dbReference type="PANTHER" id="PTHR30582">
    <property type="entry name" value="L,D-TRANSPEPTIDASE"/>
    <property type="match status" value="1"/>
</dbReference>
<keyword evidence="7" id="KW-0472">Membrane</keyword>
<evidence type="ECO:0000256" key="2">
    <source>
        <dbReference type="ARBA" id="ARBA00022679"/>
    </source>
</evidence>
<dbReference type="InterPro" id="IPR005490">
    <property type="entry name" value="LD_TPept_cat_dom"/>
</dbReference>
<feature type="active site" description="Proton donor/acceptor" evidence="6">
    <location>
        <position position="419"/>
    </location>
</feature>